<keyword evidence="2" id="KW-0812">Transmembrane</keyword>
<evidence type="ECO:0000256" key="1">
    <source>
        <dbReference type="SAM" id="MobiDB-lite"/>
    </source>
</evidence>
<feature type="compositionally biased region" description="Basic and acidic residues" evidence="1">
    <location>
        <begin position="167"/>
        <end position="206"/>
    </location>
</feature>
<feature type="compositionally biased region" description="Basic and acidic residues" evidence="1">
    <location>
        <begin position="868"/>
        <end position="953"/>
    </location>
</feature>
<feature type="compositionally biased region" description="Basic and acidic residues" evidence="1">
    <location>
        <begin position="578"/>
        <end position="592"/>
    </location>
</feature>
<reference evidence="3 4" key="1">
    <citation type="submission" date="2021-05" db="EMBL/GenBank/DDBJ databases">
        <title>Genome Assembly of Synthetic Allotetraploid Brassica napus Reveals Homoeologous Exchanges between Subgenomes.</title>
        <authorList>
            <person name="Davis J.T."/>
        </authorList>
    </citation>
    <scope>NUCLEOTIDE SEQUENCE [LARGE SCALE GENOMIC DNA]</scope>
    <source>
        <strain evidence="4">cv. Da-Ae</strain>
        <tissue evidence="3">Seedling</tissue>
    </source>
</reference>
<comment type="caution">
    <text evidence="3">The sequence shown here is derived from an EMBL/GenBank/DDBJ whole genome shotgun (WGS) entry which is preliminary data.</text>
</comment>
<feature type="compositionally biased region" description="Basic and acidic residues" evidence="1">
    <location>
        <begin position="265"/>
        <end position="300"/>
    </location>
</feature>
<feature type="compositionally biased region" description="Basic and acidic residues" evidence="1">
    <location>
        <begin position="58"/>
        <end position="74"/>
    </location>
</feature>
<feature type="region of interest" description="Disordered" evidence="1">
    <location>
        <begin position="142"/>
        <end position="486"/>
    </location>
</feature>
<feature type="compositionally biased region" description="Basic and acidic residues" evidence="1">
    <location>
        <begin position="144"/>
        <end position="154"/>
    </location>
</feature>
<keyword evidence="4" id="KW-1185">Reference proteome</keyword>
<feature type="transmembrane region" description="Helical" evidence="2">
    <location>
        <begin position="1035"/>
        <end position="1057"/>
    </location>
</feature>
<keyword evidence="2" id="KW-0472">Membrane</keyword>
<evidence type="ECO:0008006" key="5">
    <source>
        <dbReference type="Google" id="ProtNLM"/>
    </source>
</evidence>
<keyword evidence="2" id="KW-1133">Transmembrane helix</keyword>
<feature type="compositionally biased region" description="Basic and acidic residues" evidence="1">
    <location>
        <begin position="766"/>
        <end position="861"/>
    </location>
</feature>
<dbReference type="Proteomes" id="UP000824890">
    <property type="component" value="Unassembled WGS sequence"/>
</dbReference>
<feature type="compositionally biased region" description="Basic and acidic residues" evidence="1">
    <location>
        <begin position="89"/>
        <end position="106"/>
    </location>
</feature>
<evidence type="ECO:0000313" key="3">
    <source>
        <dbReference type="EMBL" id="KAH0898016.1"/>
    </source>
</evidence>
<gene>
    <name evidence="3" type="ORF">HID58_047584</name>
</gene>
<protein>
    <recommendedName>
        <fullName evidence="5">Trichohyalin-like</fullName>
    </recommendedName>
</protein>
<dbReference type="EMBL" id="JAGKQM010000012">
    <property type="protein sequence ID" value="KAH0898016.1"/>
    <property type="molecule type" value="Genomic_DNA"/>
</dbReference>
<name>A0ABQ8AZQ9_BRANA</name>
<feature type="compositionally biased region" description="Basic and acidic residues" evidence="1">
    <location>
        <begin position="447"/>
        <end position="459"/>
    </location>
</feature>
<evidence type="ECO:0000313" key="4">
    <source>
        <dbReference type="Proteomes" id="UP000824890"/>
    </source>
</evidence>
<feature type="region of interest" description="Disordered" evidence="1">
    <location>
        <begin position="529"/>
        <end position="1010"/>
    </location>
</feature>
<feature type="compositionally biased region" description="Basic and acidic residues" evidence="1">
    <location>
        <begin position="545"/>
        <end position="571"/>
    </location>
</feature>
<proteinExistence type="predicted"/>
<feature type="region of interest" description="Disordered" evidence="1">
    <location>
        <begin position="1"/>
        <end position="106"/>
    </location>
</feature>
<feature type="compositionally biased region" description="Basic and acidic residues" evidence="1">
    <location>
        <begin position="629"/>
        <end position="639"/>
    </location>
</feature>
<feature type="compositionally biased region" description="Basic and acidic residues" evidence="1">
    <location>
        <begin position="331"/>
        <end position="414"/>
    </location>
</feature>
<feature type="compositionally biased region" description="Acidic residues" evidence="1">
    <location>
        <begin position="990"/>
        <end position="1010"/>
    </location>
</feature>
<sequence>METKDYREKVKKQDGDDVLRSQETEKLDLVEEEATDPRDKHTGGKEEERDEEVAQTETKVEDETNKEVEEKQKEEEEEGSLDDPMTKIQEIEKEDSHDTEIQEKLDIVQEDFVEEETVDQEDEVAMEAVEANYDEDSSRILQTIEEHEEHKEQRNGPGVEGEDEERIVEKEAYEEALDLKHTGGERYNDHKEEEKFIPKEEVKAEEDSSEEEFDELQRSLVQDKMQETEEKGKPRSTEENETVEGRTKTEDDGSLIKVQEGEDPELSRHKRNEEELKKEDEERKIHQSVEGVKGEDKTLGQEDDWVGEAEAVVAKNEKDSSRKLHTNTGGEELKQQEEIPDPRVKEGDGERVAEKKTKMEKVHVQEPEVKTENEESRRGQKDKQEKNDETRSDDGIVRKVGETKVKESDEKKDPEPEEQIEEPERKEVSNDGVKLVTEEDSLTKGQDFIEKEPSERRQVGQENIQQLKDAEKQEDEGKSDAGVEMQDKIKEAKGIEGSEKAAEVEMQANTGIIMKEQETKRQEPYELLEDEEHDKIPEPIVEGTKNQREEEKRMTDREVEEMKREAEDVSSRKVQKSKAGETDGLEKHRELSELQENQPVAEEEVNEVGGYKAVLKTKSMEDSSQTQDVEEKGPDRTEQENIQEMMAEEEEEEKNEKEKRMPHVDSKANDDSSEKTETEILRGKKQKEDHQEVVETETSDQRKEEREEKIVGKAVTRDECDSSRKNQDHEEIQLDKLEEMSGSLAREETSNDKEENRGNRAGAKITIKDDKKQLLVEIDTSGKAKETKSRDDISRENQKQDSHEQKRNSEEHDKKNMGPNYHRSEEDGKEDKETAEAEGTRKKKGIEERESAKMVDRHDNQDNITDLVEEKMNNQEGEDKKSMSMEVLEKSEDHESTEPERLRKQDKDREQVQQRSTDNLKYEETIETVKDKESRKTHQLKEERLREKENRETECEDGSSKQIQEVDKDGSTEPRRVEERDKIRPVDRETSEDEEEEELKVEVEDSEEDWEAEVIQEMDSDEENDKLRKIRRIKLGFRLVGGSTLFTSLIVIVFRLIRSKRKIRSYKF</sequence>
<feature type="compositionally biased region" description="Basic and acidic residues" evidence="1">
    <location>
        <begin position="224"/>
        <end position="251"/>
    </location>
</feature>
<feature type="compositionally biased region" description="Basic and acidic residues" evidence="1">
    <location>
        <begin position="1"/>
        <end position="47"/>
    </location>
</feature>
<feature type="compositionally biased region" description="Basic and acidic residues" evidence="1">
    <location>
        <begin position="964"/>
        <end position="989"/>
    </location>
</feature>
<organism evidence="3 4">
    <name type="scientific">Brassica napus</name>
    <name type="common">Rape</name>
    <dbReference type="NCBI Taxonomy" id="3708"/>
    <lineage>
        <taxon>Eukaryota</taxon>
        <taxon>Viridiplantae</taxon>
        <taxon>Streptophyta</taxon>
        <taxon>Embryophyta</taxon>
        <taxon>Tracheophyta</taxon>
        <taxon>Spermatophyta</taxon>
        <taxon>Magnoliopsida</taxon>
        <taxon>eudicotyledons</taxon>
        <taxon>Gunneridae</taxon>
        <taxon>Pentapetalae</taxon>
        <taxon>rosids</taxon>
        <taxon>malvids</taxon>
        <taxon>Brassicales</taxon>
        <taxon>Brassicaceae</taxon>
        <taxon>Brassiceae</taxon>
        <taxon>Brassica</taxon>
    </lineage>
</organism>
<evidence type="ECO:0000256" key="2">
    <source>
        <dbReference type="SAM" id="Phobius"/>
    </source>
</evidence>
<accession>A0ABQ8AZQ9</accession>
<feature type="compositionally biased region" description="Basic and acidic residues" evidence="1">
    <location>
        <begin position="468"/>
        <end position="486"/>
    </location>
</feature>
<feature type="compositionally biased region" description="Basic and acidic residues" evidence="1">
    <location>
        <begin position="654"/>
        <end position="758"/>
    </location>
</feature>